<dbReference type="Proteomes" id="UP000626092">
    <property type="component" value="Unassembled WGS sequence"/>
</dbReference>
<dbReference type="EMBL" id="WJXA01000001">
    <property type="protein sequence ID" value="KAF7153272.1"/>
    <property type="molecule type" value="Genomic_DNA"/>
</dbReference>
<accession>A0A834HHE7</accession>
<evidence type="ECO:0000313" key="2">
    <source>
        <dbReference type="Proteomes" id="UP000626092"/>
    </source>
</evidence>
<sequence length="212" mass="23490">MIPSASNLSKFAGVEFCPSPTPGDILTIKFDDKKKKFYLPIITLNATRKEKKIIVNKLKSDDAVLKLFDGIGKSVWLTNAPYFNKTIEDVNKFFNNSWRVRIYSGVRKVKVGRPGMATGPHLATLLRRGHRDIKPAAGSPGGDPKLTGVYTAPPEAEEDNRRIMGFKRDQGGVGTPRTRDHMRAKPNRNKSNLIVILATTLGEPSPLSQSLY</sequence>
<dbReference type="Pfam" id="PF03140">
    <property type="entry name" value="DUF247"/>
    <property type="match status" value="1"/>
</dbReference>
<evidence type="ECO:0000313" key="1">
    <source>
        <dbReference type="EMBL" id="KAF7153272.1"/>
    </source>
</evidence>
<comment type="caution">
    <text evidence="1">The sequence shown here is derived from an EMBL/GenBank/DDBJ whole genome shotgun (WGS) entry which is preliminary data.</text>
</comment>
<dbReference type="OrthoDB" id="10531997at2759"/>
<protein>
    <submittedName>
        <fullName evidence="1">Uncharacterized protein</fullName>
    </submittedName>
</protein>
<proteinExistence type="predicted"/>
<dbReference type="InterPro" id="IPR004158">
    <property type="entry name" value="DUF247_pln"/>
</dbReference>
<organism evidence="1 2">
    <name type="scientific">Rhododendron simsii</name>
    <name type="common">Sims's rhododendron</name>
    <dbReference type="NCBI Taxonomy" id="118357"/>
    <lineage>
        <taxon>Eukaryota</taxon>
        <taxon>Viridiplantae</taxon>
        <taxon>Streptophyta</taxon>
        <taxon>Embryophyta</taxon>
        <taxon>Tracheophyta</taxon>
        <taxon>Spermatophyta</taxon>
        <taxon>Magnoliopsida</taxon>
        <taxon>eudicotyledons</taxon>
        <taxon>Gunneridae</taxon>
        <taxon>Pentapetalae</taxon>
        <taxon>asterids</taxon>
        <taxon>Ericales</taxon>
        <taxon>Ericaceae</taxon>
        <taxon>Ericoideae</taxon>
        <taxon>Rhodoreae</taxon>
        <taxon>Rhododendron</taxon>
    </lineage>
</organism>
<dbReference type="AlphaFoldDB" id="A0A834HHE7"/>
<reference evidence="1" key="1">
    <citation type="submission" date="2019-11" db="EMBL/GenBank/DDBJ databases">
        <authorList>
            <person name="Liu Y."/>
            <person name="Hou J."/>
            <person name="Li T.-Q."/>
            <person name="Guan C.-H."/>
            <person name="Wu X."/>
            <person name="Wu H.-Z."/>
            <person name="Ling F."/>
            <person name="Zhang R."/>
            <person name="Shi X.-G."/>
            <person name="Ren J.-P."/>
            <person name="Chen E.-F."/>
            <person name="Sun J.-M."/>
        </authorList>
    </citation>
    <scope>NUCLEOTIDE SEQUENCE</scope>
    <source>
        <strain evidence="1">Adult_tree_wgs_1</strain>
        <tissue evidence="1">Leaves</tissue>
    </source>
</reference>
<name>A0A834HHE7_RHOSS</name>
<keyword evidence="2" id="KW-1185">Reference proteome</keyword>
<gene>
    <name evidence="1" type="ORF">RHSIM_Rhsim01G0051600</name>
</gene>